<evidence type="ECO:0000313" key="1">
    <source>
        <dbReference type="EMBL" id="PDH33694.1"/>
    </source>
</evidence>
<comment type="caution">
    <text evidence="1">The sequence shown here is derived from an EMBL/GenBank/DDBJ whole genome shotgun (WGS) entry which is preliminary data.</text>
</comment>
<proteinExistence type="predicted"/>
<sequence>MVEIILVVLIFVISRAFFVMLRCPNCKTLKSIVSLKKKKELDEDGSEHIHCKACNYSWKRFPMDISGHGGGGG</sequence>
<protein>
    <recommendedName>
        <fullName evidence="3">TFIIS-type domain-containing protein</fullName>
    </recommendedName>
</protein>
<evidence type="ECO:0008006" key="3">
    <source>
        <dbReference type="Google" id="ProtNLM"/>
    </source>
</evidence>
<reference evidence="1 2" key="1">
    <citation type="submission" date="2017-08" db="EMBL/GenBank/DDBJ databases">
        <title>Fine stratification of microbial communities through a metagenomic profile of the photic zone.</title>
        <authorList>
            <person name="Haro-Moreno J.M."/>
            <person name="Lopez-Perez M."/>
            <person name="De La Torre J."/>
            <person name="Picazo A."/>
            <person name="Camacho A."/>
            <person name="Rodriguez-Valera F."/>
        </authorList>
    </citation>
    <scope>NUCLEOTIDE SEQUENCE [LARGE SCALE GENOMIC DNA]</scope>
    <source>
        <strain evidence="1">MED-G28</strain>
    </source>
</reference>
<dbReference type="SUPFAM" id="SSF57783">
    <property type="entry name" value="Zinc beta-ribbon"/>
    <property type="match status" value="1"/>
</dbReference>
<organism evidence="1 2">
    <name type="scientific">OM182 bacterium MED-G28</name>
    <dbReference type="NCBI Taxonomy" id="1986256"/>
    <lineage>
        <taxon>Bacteria</taxon>
        <taxon>Pseudomonadati</taxon>
        <taxon>Pseudomonadota</taxon>
        <taxon>Gammaproteobacteria</taxon>
        <taxon>OMG group</taxon>
        <taxon>OM182 clade</taxon>
    </lineage>
</organism>
<dbReference type="Proteomes" id="UP000219329">
    <property type="component" value="Unassembled WGS sequence"/>
</dbReference>
<evidence type="ECO:0000313" key="2">
    <source>
        <dbReference type="Proteomes" id="UP000219329"/>
    </source>
</evidence>
<name>A0A2A5WBL7_9GAMM</name>
<gene>
    <name evidence="1" type="ORF">CNF02_08195</name>
</gene>
<accession>A0A2A5WBL7</accession>
<dbReference type="AlphaFoldDB" id="A0A2A5WBL7"/>
<dbReference type="EMBL" id="NTJZ01000007">
    <property type="protein sequence ID" value="PDH33694.1"/>
    <property type="molecule type" value="Genomic_DNA"/>
</dbReference>